<gene>
    <name evidence="1" type="ORF">ACCI51_03690</name>
</gene>
<dbReference type="EMBL" id="JBGMEL010000002">
    <property type="protein sequence ID" value="MFA0789635.1"/>
    <property type="molecule type" value="Genomic_DNA"/>
</dbReference>
<accession>A0ABV4NJX7</accession>
<dbReference type="Proteomes" id="UP001569414">
    <property type="component" value="Unassembled WGS sequence"/>
</dbReference>
<name>A0ABV4NJX7_9GAMM</name>
<proteinExistence type="predicted"/>
<keyword evidence="2" id="KW-1185">Reference proteome</keyword>
<dbReference type="Gene3D" id="3.40.1000.10">
    <property type="entry name" value="Mog1/PsbP, alpha/beta/alpha sandwich"/>
    <property type="match status" value="1"/>
</dbReference>
<organism evidence="1 2">
    <name type="scientific">Microbulbifer echini</name>
    <dbReference type="NCBI Taxonomy" id="1529067"/>
    <lineage>
        <taxon>Bacteria</taxon>
        <taxon>Pseudomonadati</taxon>
        <taxon>Pseudomonadota</taxon>
        <taxon>Gammaproteobacteria</taxon>
        <taxon>Cellvibrionales</taxon>
        <taxon>Microbulbiferaceae</taxon>
        <taxon>Microbulbifer</taxon>
    </lineage>
</organism>
<evidence type="ECO:0000313" key="2">
    <source>
        <dbReference type="Proteomes" id="UP001569414"/>
    </source>
</evidence>
<evidence type="ECO:0000313" key="1">
    <source>
        <dbReference type="EMBL" id="MFA0789635.1"/>
    </source>
</evidence>
<sequence>MSYIVVFTGEIRAHFERRRAIAALGSEFGFSFTQIKALMASSHSQLKKTGDRAEACRFIQMLWMGGWHSRLYLDSELIHCTRESVESGGAEFPVVLDKLHSRDSRLSLCAPRSWALCDYLNSNAEIQAGNTDLNRYLIVLAQERSELPPSLTLTDYAHAQMQQCLSKVTSGRVVNGPEALRREWQAGLLYEMRADVGDESVQYMVVFFQGEERFYTLFLWTALQSYVEAKIEFIQIVGSCRIVLSEEDTAENKGSAVIAV</sequence>
<comment type="caution">
    <text evidence="1">The sequence shown here is derived from an EMBL/GenBank/DDBJ whole genome shotgun (WGS) entry which is preliminary data.</text>
</comment>
<dbReference type="RefSeq" id="WP_371842638.1">
    <property type="nucleotide sequence ID" value="NZ_JBGMEL010000002.1"/>
</dbReference>
<reference evidence="1 2" key="1">
    <citation type="submission" date="2024-08" db="EMBL/GenBank/DDBJ databases">
        <authorList>
            <person name="Ishaq N."/>
        </authorList>
    </citation>
    <scope>NUCLEOTIDE SEQUENCE [LARGE SCALE GENOMIC DNA]</scope>
    <source>
        <strain evidence="1 2">JCM 30400</strain>
    </source>
</reference>
<protein>
    <submittedName>
        <fullName evidence="1">Uncharacterized protein</fullName>
    </submittedName>
</protein>